<dbReference type="Gene3D" id="3.30.565.10">
    <property type="entry name" value="Histidine kinase-like ATPase, C-terminal domain"/>
    <property type="match status" value="1"/>
</dbReference>
<dbReference type="PROSITE" id="PS50109">
    <property type="entry name" value="HIS_KIN"/>
    <property type="match status" value="1"/>
</dbReference>
<dbReference type="Proteomes" id="UP000287361">
    <property type="component" value="Unassembled WGS sequence"/>
</dbReference>
<evidence type="ECO:0000256" key="7">
    <source>
        <dbReference type="ARBA" id="ARBA00023012"/>
    </source>
</evidence>
<dbReference type="SUPFAM" id="SSF47384">
    <property type="entry name" value="Homodimeric domain of signal transducing histidine kinase"/>
    <property type="match status" value="1"/>
</dbReference>
<evidence type="ECO:0000256" key="9">
    <source>
        <dbReference type="PROSITE-ProRule" id="PRU00169"/>
    </source>
</evidence>
<feature type="modified residue" description="4-aspartylphosphate" evidence="9">
    <location>
        <position position="651"/>
    </location>
</feature>
<keyword evidence="10" id="KW-0472">Membrane</keyword>
<feature type="domain" description="Histidine kinase" evidence="11">
    <location>
        <begin position="354"/>
        <end position="577"/>
    </location>
</feature>
<dbReference type="InterPro" id="IPR005467">
    <property type="entry name" value="His_kinase_dom"/>
</dbReference>
<evidence type="ECO:0000256" key="6">
    <source>
        <dbReference type="ARBA" id="ARBA00022777"/>
    </source>
</evidence>
<evidence type="ECO:0000256" key="8">
    <source>
        <dbReference type="ARBA" id="ARBA00024867"/>
    </source>
</evidence>
<keyword evidence="14" id="KW-1185">Reference proteome</keyword>
<dbReference type="AlphaFoldDB" id="A0A401LCQ2"/>
<accession>A0A401LCQ2</accession>
<dbReference type="Pfam" id="PF00072">
    <property type="entry name" value="Response_reg"/>
    <property type="match status" value="1"/>
</dbReference>
<dbReference type="GO" id="GO:0000155">
    <property type="term" value="F:phosphorelay sensor kinase activity"/>
    <property type="evidence" value="ECO:0007669"/>
    <property type="project" value="InterPro"/>
</dbReference>
<dbReference type="InterPro" id="IPR001789">
    <property type="entry name" value="Sig_transdc_resp-reg_receiver"/>
</dbReference>
<dbReference type="SUPFAM" id="SSF55874">
    <property type="entry name" value="ATPase domain of HSP90 chaperone/DNA topoisomerase II/histidine kinase"/>
    <property type="match status" value="1"/>
</dbReference>
<reference evidence="13 14" key="1">
    <citation type="submission" date="2018-10" db="EMBL/GenBank/DDBJ databases">
        <title>Draft Genome Sequence of Anaerotignum sp. KCTC 15736.</title>
        <authorList>
            <person name="Choi S.H."/>
            <person name="Kim J.S."/>
            <person name="Kang S.W."/>
            <person name="Lee J.S."/>
            <person name="Park S.H."/>
        </authorList>
    </citation>
    <scope>NUCLEOTIDE SEQUENCE [LARGE SCALE GENOMIC DNA]</scope>
    <source>
        <strain evidence="13 14">KCTC 15736</strain>
    </source>
</reference>
<dbReference type="SMART" id="SM00448">
    <property type="entry name" value="REC"/>
    <property type="match status" value="1"/>
</dbReference>
<dbReference type="Pfam" id="PF02518">
    <property type="entry name" value="HATPase_c"/>
    <property type="match status" value="1"/>
</dbReference>
<dbReference type="CDD" id="cd17546">
    <property type="entry name" value="REC_hyHK_CKI1_RcsC-like"/>
    <property type="match status" value="1"/>
</dbReference>
<dbReference type="InterPro" id="IPR011006">
    <property type="entry name" value="CheY-like_superfamily"/>
</dbReference>
<dbReference type="InterPro" id="IPR036890">
    <property type="entry name" value="HATPase_C_sf"/>
</dbReference>
<evidence type="ECO:0000313" key="13">
    <source>
        <dbReference type="EMBL" id="GCB29346.1"/>
    </source>
</evidence>
<evidence type="ECO:0000256" key="2">
    <source>
        <dbReference type="ARBA" id="ARBA00012438"/>
    </source>
</evidence>
<feature type="transmembrane region" description="Helical" evidence="10">
    <location>
        <begin position="287"/>
        <end position="304"/>
    </location>
</feature>
<evidence type="ECO:0000256" key="5">
    <source>
        <dbReference type="ARBA" id="ARBA00022679"/>
    </source>
</evidence>
<dbReference type="EC" id="2.7.13.3" evidence="2"/>
<dbReference type="PANTHER" id="PTHR43047:SF64">
    <property type="entry name" value="HISTIDINE KINASE CONTAINING CHEY-HOMOLOGOUS RECEIVER DOMAIN AND PAS DOMAIN-RELATED"/>
    <property type="match status" value="1"/>
</dbReference>
<name>A0A401LCQ2_9FIRM</name>
<protein>
    <recommendedName>
        <fullName evidence="3">Stage 0 sporulation protein A homolog</fullName>
        <ecNumber evidence="2">2.7.13.3</ecNumber>
    </recommendedName>
</protein>
<keyword evidence="7" id="KW-0902">Two-component regulatory system</keyword>
<comment type="catalytic activity">
    <reaction evidence="1">
        <text>ATP + protein L-histidine = ADP + protein N-phospho-L-histidine.</text>
        <dbReference type="EC" id="2.7.13.3"/>
    </reaction>
</comment>
<evidence type="ECO:0000256" key="10">
    <source>
        <dbReference type="SAM" id="Phobius"/>
    </source>
</evidence>
<sequence length="721" mass="79528">MWNESSAKPCTRILFLQILLGVLLLGGVFLLAVNEDIATTQRTMVNTVNYVKEQCNRYSRIGLADESKSLMRIVESANQTAHRLEEATRPVSADFLHTCVKDCYVSGILLLDEAGNITAASEAADMAAFVHENLDSEALLNTAQYPEKRYAVRLFCPEGCYLDLAAVQRLDAPGIVVAYYHTPLDYINSFSLSISSLLSGYDPAENGTIVVSSGNEIIASNEESFIGENTDASAVLEEIRAAAVSDRLVSARENGVRYFGLMEHGRDVYVYAYLPQRAVFRTTPENMLFAMVIYLVILAAIRMVRWKTAQSYREEQLAIQKEYTEQLQLKNEQLYAAVEQADRANAAKTSFLSRMSHDIRTPLNGIIGLLEIDEAHAEDHALIRSNQKKMKVAAKHLLSLINDILQMSKLESGEVILSHEIIDLNQLARDILTIMEQRAAEAGITLRYEGGFERMEISRVYGSPLHLRQIFLNIYGNCIKYNKSCGRVETAVSCLGVADGRVTYRWVIRDTGIGMSKDFLQHIFTPFSQERSDSTRQGTGLGMAIVKSLIDEMQGTITIESEEGVGSVFTITLPFEIAAEQPQTEQPAPAKAKDISGLHLLLVEDNALNAEIAAALLADRGVSVELARDGSEAVRMFREAPAGTYAGIIMDIMMPVMDGLTATRAIRALERADAKTIPIIAMTANAFEEDARQCLAAGMNVHLAKPLCMEELVAILARLCA</sequence>
<keyword evidence="10" id="KW-0812">Transmembrane</keyword>
<dbReference type="Gene3D" id="1.10.287.130">
    <property type="match status" value="1"/>
</dbReference>
<comment type="caution">
    <text evidence="13">The sequence shown here is derived from an EMBL/GenBank/DDBJ whole genome shotgun (WGS) entry which is preliminary data.</text>
</comment>
<dbReference type="InterPro" id="IPR003594">
    <property type="entry name" value="HATPase_dom"/>
</dbReference>
<proteinExistence type="predicted"/>
<keyword evidence="6" id="KW-0418">Kinase</keyword>
<dbReference type="Gene3D" id="3.40.50.2300">
    <property type="match status" value="1"/>
</dbReference>
<dbReference type="InterPro" id="IPR036097">
    <property type="entry name" value="HisK_dim/P_sf"/>
</dbReference>
<keyword evidence="4 9" id="KW-0597">Phosphoprotein</keyword>
<dbReference type="OrthoDB" id="9790669at2"/>
<keyword evidence="5" id="KW-0808">Transferase</keyword>
<organism evidence="13 14">
    <name type="scientific">Anaerotignum faecicola</name>
    <dbReference type="NCBI Taxonomy" id="2358141"/>
    <lineage>
        <taxon>Bacteria</taxon>
        <taxon>Bacillati</taxon>
        <taxon>Bacillota</taxon>
        <taxon>Clostridia</taxon>
        <taxon>Lachnospirales</taxon>
        <taxon>Anaerotignaceae</taxon>
        <taxon>Anaerotignum</taxon>
    </lineage>
</organism>
<dbReference type="PROSITE" id="PS50110">
    <property type="entry name" value="RESPONSE_REGULATORY"/>
    <property type="match status" value="1"/>
</dbReference>
<evidence type="ECO:0000256" key="4">
    <source>
        <dbReference type="ARBA" id="ARBA00022553"/>
    </source>
</evidence>
<dbReference type="PRINTS" id="PR00344">
    <property type="entry name" value="BCTRLSENSOR"/>
</dbReference>
<dbReference type="SUPFAM" id="SSF52172">
    <property type="entry name" value="CheY-like"/>
    <property type="match status" value="1"/>
</dbReference>
<evidence type="ECO:0000259" key="12">
    <source>
        <dbReference type="PROSITE" id="PS50110"/>
    </source>
</evidence>
<evidence type="ECO:0000256" key="1">
    <source>
        <dbReference type="ARBA" id="ARBA00000085"/>
    </source>
</evidence>
<evidence type="ECO:0000313" key="14">
    <source>
        <dbReference type="Proteomes" id="UP000287361"/>
    </source>
</evidence>
<dbReference type="EMBL" id="BHVZ01000001">
    <property type="protein sequence ID" value="GCB29346.1"/>
    <property type="molecule type" value="Genomic_DNA"/>
</dbReference>
<dbReference type="InterPro" id="IPR003661">
    <property type="entry name" value="HisK_dim/P_dom"/>
</dbReference>
<dbReference type="CDD" id="cd00082">
    <property type="entry name" value="HisKA"/>
    <property type="match status" value="1"/>
</dbReference>
<evidence type="ECO:0000259" key="11">
    <source>
        <dbReference type="PROSITE" id="PS50109"/>
    </source>
</evidence>
<gene>
    <name evidence="13" type="ORF">KGMB03357_10070</name>
</gene>
<keyword evidence="10" id="KW-1133">Transmembrane helix</keyword>
<dbReference type="SMART" id="SM00387">
    <property type="entry name" value="HATPase_c"/>
    <property type="match status" value="1"/>
</dbReference>
<dbReference type="SMART" id="SM00388">
    <property type="entry name" value="HisKA"/>
    <property type="match status" value="1"/>
</dbReference>
<dbReference type="PANTHER" id="PTHR43047">
    <property type="entry name" value="TWO-COMPONENT HISTIDINE PROTEIN KINASE"/>
    <property type="match status" value="1"/>
</dbReference>
<feature type="domain" description="Response regulatory" evidence="12">
    <location>
        <begin position="599"/>
        <end position="720"/>
    </location>
</feature>
<feature type="transmembrane region" description="Helical" evidence="10">
    <location>
        <begin position="12"/>
        <end position="33"/>
    </location>
</feature>
<dbReference type="Pfam" id="PF00512">
    <property type="entry name" value="HisKA"/>
    <property type="match status" value="1"/>
</dbReference>
<evidence type="ECO:0000256" key="3">
    <source>
        <dbReference type="ARBA" id="ARBA00018672"/>
    </source>
</evidence>
<comment type="function">
    <text evidence="8">May play the central regulatory role in sporulation. It may be an element of the effector pathway responsible for the activation of sporulation genes in response to nutritional stress. Spo0A may act in concert with spo0H (a sigma factor) to control the expression of some genes that are critical to the sporulation process.</text>
</comment>
<dbReference type="InterPro" id="IPR004358">
    <property type="entry name" value="Sig_transdc_His_kin-like_C"/>
</dbReference>